<evidence type="ECO:0000313" key="3">
    <source>
        <dbReference type="Proteomes" id="UP000797356"/>
    </source>
</evidence>
<dbReference type="InterPro" id="IPR005062">
    <property type="entry name" value="SAC3/GANP/THP3_conserved"/>
</dbReference>
<protein>
    <recommendedName>
        <fullName evidence="1">SAC3/GANP/THP3 conserved domain-containing protein</fullName>
    </recommendedName>
</protein>
<evidence type="ECO:0000259" key="1">
    <source>
        <dbReference type="Pfam" id="PF03399"/>
    </source>
</evidence>
<dbReference type="PANTHER" id="PTHR12436">
    <property type="entry name" value="80 KDA MCM3-ASSOCIATED PROTEIN"/>
    <property type="match status" value="1"/>
</dbReference>
<dbReference type="GO" id="GO:0070390">
    <property type="term" value="C:transcription export complex 2"/>
    <property type="evidence" value="ECO:0007669"/>
    <property type="project" value="TreeGrafter"/>
</dbReference>
<dbReference type="GO" id="GO:0005737">
    <property type="term" value="C:cytoplasm"/>
    <property type="evidence" value="ECO:0007669"/>
    <property type="project" value="TreeGrafter"/>
</dbReference>
<proteinExistence type="predicted"/>
<dbReference type="InterPro" id="IPR045107">
    <property type="entry name" value="SAC3/GANP/THP3"/>
</dbReference>
<sequence>MEKEFRGYYALLKLDKHPGYEVGPAEHSLDLAKMNPEIRCTPEILFARDVARACRIGNYIAFFRLARKATYLQACLMLAHFAKIRTKALAALHGGLQKNHRIPIAHVVDWLRMEEEDVEGLLEYHGFVLKKYEELYMVKEGPFLNGEVDFSTKCAKLVHLKKSKRIIDDVYFEDEQTTELNGETSMGQGILPQTETTIVQAGAPGFSNSKLIVEHTAPQTEVLKRGVDSYAFTSFTTRKWKQTTSLWRKNREQIVFLTSSLSSLSLGPLERHIEEIRPPEQKIEEAPRQARIKLDIDYIVRERYARYEKSWSRLNVSELVAPILSAKNPDARCFCWKLLVCVQGTITMGQTDLLASRWLLSKLMGSGEENDEVVVSSSHLSIWKKWINRNSSSSKWVNRNSSSKACCLSVIREAMFVHKQPFAYDDIFAGASCIMFLVSESIPWEIQRVRLQNLLMSIPSGSSLPLLIVVDDEYKEEAADPSATIIKRLGPYDVDKTRVNLFSIVFLVDREHFGFFDDDKLREGLQWLANCSPLQPSPFLVKTYGPVSCYVRSSLRILDKCNASETGPDSCILAFNKALDQLVEEILTAASTNPIRWPCPEVELLEKSSRERMMANMFLPSVGWSSPARTEPLIRALKGCKLPIFSDDLSFSSQGSYMGLQIPNQKLAFEDCLIKYLTQSCKLLSWDLAVMEANVMIIGAILINSQASMSAPRVALEDGCASKTDAQSRKTDGDFRCSNFAGDYFLEKRDRSQQKIPNQKLAFEDCLIKYLTQSCKLLSWDLAVMEANVMIIGAILINSQASMSAPRVALEDGCASKTDAQSRKTDGDFRCSNFAGDYFLEKRDRSQQKVAASLSINNDRSTKFLAQCISKTHAESRKTDGDFRSHNFADDYSREKEDRNKQKIAASLTVYNDKLSMLVVRLNHVKARIDEKFGLCI</sequence>
<dbReference type="OrthoDB" id="21502at2759"/>
<accession>A0A8K0MV83</accession>
<gene>
    <name evidence="2" type="ORF">COCNU_01G017250</name>
</gene>
<dbReference type="EMBL" id="CM017872">
    <property type="protein sequence ID" value="KAG1327791.1"/>
    <property type="molecule type" value="Genomic_DNA"/>
</dbReference>
<evidence type="ECO:0000313" key="2">
    <source>
        <dbReference type="EMBL" id="KAG1327791.1"/>
    </source>
</evidence>
<dbReference type="Pfam" id="PF03399">
    <property type="entry name" value="SAC3_GANP"/>
    <property type="match status" value="1"/>
</dbReference>
<dbReference type="Proteomes" id="UP000797356">
    <property type="component" value="Chromosome 1"/>
</dbReference>
<comment type="caution">
    <text evidence="2">The sequence shown here is derived from an EMBL/GenBank/DDBJ whole genome shotgun (WGS) entry which is preliminary data.</text>
</comment>
<keyword evidence="3" id="KW-1185">Reference proteome</keyword>
<feature type="domain" description="SAC3/GANP/THP3 conserved" evidence="1">
    <location>
        <begin position="2"/>
        <end position="129"/>
    </location>
</feature>
<dbReference type="GO" id="GO:0006406">
    <property type="term" value="P:mRNA export from nucleus"/>
    <property type="evidence" value="ECO:0007669"/>
    <property type="project" value="TreeGrafter"/>
</dbReference>
<dbReference type="AlphaFoldDB" id="A0A8K0MV83"/>
<reference evidence="2" key="2">
    <citation type="submission" date="2019-07" db="EMBL/GenBank/DDBJ databases">
        <authorList>
            <person name="Yang Y."/>
            <person name="Bocs S."/>
            <person name="Baudouin L."/>
        </authorList>
    </citation>
    <scope>NUCLEOTIDE SEQUENCE</scope>
    <source>
        <tissue evidence="2">Spear leaf of Hainan Tall coconut</tissue>
    </source>
</reference>
<organism evidence="2 3">
    <name type="scientific">Cocos nucifera</name>
    <name type="common">Coconut palm</name>
    <dbReference type="NCBI Taxonomy" id="13894"/>
    <lineage>
        <taxon>Eukaryota</taxon>
        <taxon>Viridiplantae</taxon>
        <taxon>Streptophyta</taxon>
        <taxon>Embryophyta</taxon>
        <taxon>Tracheophyta</taxon>
        <taxon>Spermatophyta</taxon>
        <taxon>Magnoliopsida</taxon>
        <taxon>Liliopsida</taxon>
        <taxon>Arecaceae</taxon>
        <taxon>Arecoideae</taxon>
        <taxon>Cocoseae</taxon>
        <taxon>Attaleinae</taxon>
        <taxon>Cocos</taxon>
    </lineage>
</organism>
<reference evidence="2" key="1">
    <citation type="journal article" date="2017" name="Gigascience">
        <title>The genome draft of coconut (Cocos nucifera).</title>
        <authorList>
            <person name="Xiao Y."/>
            <person name="Xu P."/>
            <person name="Fan H."/>
            <person name="Baudouin L."/>
            <person name="Xia W."/>
            <person name="Bocs S."/>
            <person name="Xu J."/>
            <person name="Li Q."/>
            <person name="Guo A."/>
            <person name="Zhou L."/>
            <person name="Li J."/>
            <person name="Wu Y."/>
            <person name="Ma Z."/>
            <person name="Armero A."/>
            <person name="Issali A.E."/>
            <person name="Liu N."/>
            <person name="Peng M."/>
            <person name="Yang Y."/>
        </authorList>
    </citation>
    <scope>NUCLEOTIDE SEQUENCE</scope>
    <source>
        <tissue evidence="2">Spear leaf of Hainan Tall coconut</tissue>
    </source>
</reference>
<dbReference type="PANTHER" id="PTHR12436:SF17">
    <property type="entry name" value="SAC3 FAMILY PROTEIN B"/>
    <property type="match status" value="1"/>
</dbReference>
<name>A0A8K0MV83_COCNU</name>
<dbReference type="Gene3D" id="1.25.40.990">
    <property type="match status" value="1"/>
</dbReference>